<proteinExistence type="predicted"/>
<name>A0A1G6RWC5_9GAMM</name>
<dbReference type="Proteomes" id="UP000199603">
    <property type="component" value="Unassembled WGS sequence"/>
</dbReference>
<evidence type="ECO:0000313" key="3">
    <source>
        <dbReference type="Proteomes" id="UP000199603"/>
    </source>
</evidence>
<evidence type="ECO:0000313" key="2">
    <source>
        <dbReference type="EMBL" id="SDD08962.1"/>
    </source>
</evidence>
<dbReference type="AlphaFoldDB" id="A0A1G6RWC5"/>
<keyword evidence="2" id="KW-0378">Hydrolase</keyword>
<accession>A0A1G6RWC5</accession>
<dbReference type="Gene3D" id="3.40.50.1820">
    <property type="entry name" value="alpha/beta hydrolase"/>
    <property type="match status" value="1"/>
</dbReference>
<dbReference type="InterPro" id="IPR029058">
    <property type="entry name" value="AB_hydrolase_fold"/>
</dbReference>
<protein>
    <submittedName>
        <fullName evidence="2">Alpha/beta hydrolase family protein</fullName>
    </submittedName>
</protein>
<dbReference type="EMBL" id="FNAG01000001">
    <property type="protein sequence ID" value="SDD08962.1"/>
    <property type="molecule type" value="Genomic_DNA"/>
</dbReference>
<dbReference type="Pfam" id="PF12697">
    <property type="entry name" value="Abhydrolase_6"/>
    <property type="match status" value="1"/>
</dbReference>
<evidence type="ECO:0000259" key="1">
    <source>
        <dbReference type="Pfam" id="PF12697"/>
    </source>
</evidence>
<dbReference type="SUPFAM" id="SSF53474">
    <property type="entry name" value="alpha/beta-Hydrolases"/>
    <property type="match status" value="1"/>
</dbReference>
<sequence>MQDLVAALELEHHDQKGCVLIGASFGGLLASALARRLQARALVLLNPLPPAPFQPPPQGGGDSAQSSLLRRWGLDARLAGTQAALPELRGGEALLAFRRWRDFSGALLAEAQSGYRVEPPDCPLLVVQSEQDEVIDPRAVEAMVTRWRASHLRLRGSHVSPLLGNGWWASFEGVRAWLAALD</sequence>
<dbReference type="InterPro" id="IPR000073">
    <property type="entry name" value="AB_hydrolase_1"/>
</dbReference>
<keyword evidence="3" id="KW-1185">Reference proteome</keyword>
<dbReference type="STRING" id="265719.SAMN04488509_101147"/>
<feature type="domain" description="AB hydrolase-1" evidence="1">
    <location>
        <begin position="8"/>
        <end position="163"/>
    </location>
</feature>
<reference evidence="2 3" key="1">
    <citation type="submission" date="2016-10" db="EMBL/GenBank/DDBJ databases">
        <authorList>
            <person name="de Groot N.N."/>
        </authorList>
    </citation>
    <scope>NUCLEOTIDE SEQUENCE [LARGE SCALE GENOMIC DNA]</scope>
    <source>
        <strain evidence="2 3">DSM 16957</strain>
    </source>
</reference>
<organism evidence="2 3">
    <name type="scientific">Aquimonas voraii</name>
    <dbReference type="NCBI Taxonomy" id="265719"/>
    <lineage>
        <taxon>Bacteria</taxon>
        <taxon>Pseudomonadati</taxon>
        <taxon>Pseudomonadota</taxon>
        <taxon>Gammaproteobacteria</taxon>
        <taxon>Lysobacterales</taxon>
        <taxon>Lysobacteraceae</taxon>
        <taxon>Aquimonas</taxon>
    </lineage>
</organism>
<dbReference type="GO" id="GO:0016787">
    <property type="term" value="F:hydrolase activity"/>
    <property type="evidence" value="ECO:0007669"/>
    <property type="project" value="UniProtKB-KW"/>
</dbReference>
<gene>
    <name evidence="2" type="ORF">SAMN04488509_101147</name>
</gene>